<gene>
    <name evidence="2" type="ORF">SDJN03_11494</name>
</gene>
<sequence>MAAITATATAALKPPRPKLACFSFAAYAKTVIYHLKSLQIPVLPGLSDFEFTSLESTFQFSFPPDLRSILQEGLPVGSGFPNWRSSSIQQLHILINLPKFCLLKEISQRKFWCQSWGTRPNDPNTAVAMANQFLDRVPVLVPIYRNCYIPSAPNMAGNPVFHVDGGEIRVLSSDLPGFFQTHQYSHLSVPQLHRSVIESPAWAAKETRAVEFWTEVASGKKAAAREITEGWWNQVEFEMGLDGCLEDVFWRLREGGWREEEVKDMMMMNSHDRSSEQNRTTFEKLRVSSVCEILLSGGWSRDDVLYSLDLEDKSAIVIPEEESTFEINVHDQPIRIIIPQAKGKKNEMSCGQAGKMSGQPALTKRRGDPLTAVSSRALAAVTEESSGTSHVDEKLDKFEEKRQGVDPKWGINNSTSLSPYGF</sequence>
<feature type="compositionally biased region" description="Polar residues" evidence="1">
    <location>
        <begin position="411"/>
        <end position="422"/>
    </location>
</feature>
<dbReference type="PANTHER" id="PTHR32011">
    <property type="entry name" value="OS08G0472400 PROTEIN"/>
    <property type="match status" value="1"/>
</dbReference>
<organism evidence="2 3">
    <name type="scientific">Cucurbita argyrosperma subsp. sororia</name>
    <dbReference type="NCBI Taxonomy" id="37648"/>
    <lineage>
        <taxon>Eukaryota</taxon>
        <taxon>Viridiplantae</taxon>
        <taxon>Streptophyta</taxon>
        <taxon>Embryophyta</taxon>
        <taxon>Tracheophyta</taxon>
        <taxon>Spermatophyta</taxon>
        <taxon>Magnoliopsida</taxon>
        <taxon>eudicotyledons</taxon>
        <taxon>Gunneridae</taxon>
        <taxon>Pentapetalae</taxon>
        <taxon>rosids</taxon>
        <taxon>fabids</taxon>
        <taxon>Cucurbitales</taxon>
        <taxon>Cucurbitaceae</taxon>
        <taxon>Cucurbiteae</taxon>
        <taxon>Cucurbita</taxon>
    </lineage>
</organism>
<evidence type="ECO:0000313" key="3">
    <source>
        <dbReference type="Proteomes" id="UP000685013"/>
    </source>
</evidence>
<dbReference type="EMBL" id="JAGKQH010000007">
    <property type="protein sequence ID" value="KAG6594941.1"/>
    <property type="molecule type" value="Genomic_DNA"/>
</dbReference>
<name>A0AAV6NCZ5_9ROSI</name>
<comment type="caution">
    <text evidence="2">The sequence shown here is derived from an EMBL/GenBank/DDBJ whole genome shotgun (WGS) entry which is preliminary data.</text>
</comment>
<proteinExistence type="predicted"/>
<reference evidence="2 3" key="1">
    <citation type="journal article" date="2021" name="Hortic Res">
        <title>The domestication of Cucurbita argyrosperma as revealed by the genome of its wild relative.</title>
        <authorList>
            <person name="Barrera-Redondo J."/>
            <person name="Sanchez-de la Vega G."/>
            <person name="Aguirre-Liguori J.A."/>
            <person name="Castellanos-Morales G."/>
            <person name="Gutierrez-Guerrero Y.T."/>
            <person name="Aguirre-Dugua X."/>
            <person name="Aguirre-Planter E."/>
            <person name="Tenaillon M.I."/>
            <person name="Lira-Saade R."/>
            <person name="Eguiarte L.E."/>
        </authorList>
    </citation>
    <scope>NUCLEOTIDE SEQUENCE [LARGE SCALE GENOMIC DNA]</scope>
    <source>
        <strain evidence="2">JBR-2021</strain>
    </source>
</reference>
<feature type="compositionally biased region" description="Basic and acidic residues" evidence="1">
    <location>
        <begin position="390"/>
        <end position="405"/>
    </location>
</feature>
<keyword evidence="3" id="KW-1185">Reference proteome</keyword>
<dbReference type="PANTHER" id="PTHR32011:SF6">
    <property type="entry name" value="KNR4_SMI1-LIKE DOMAIN-CONTAINING PROTEIN"/>
    <property type="match status" value="1"/>
</dbReference>
<dbReference type="AlphaFoldDB" id="A0AAV6NCZ5"/>
<accession>A0AAV6NCZ5</accession>
<feature type="region of interest" description="Disordered" evidence="1">
    <location>
        <begin position="347"/>
        <end position="422"/>
    </location>
</feature>
<feature type="non-terminal residue" evidence="2">
    <location>
        <position position="1"/>
    </location>
</feature>
<protein>
    <submittedName>
        <fullName evidence="2">Uncharacterized protein</fullName>
    </submittedName>
</protein>
<evidence type="ECO:0000313" key="2">
    <source>
        <dbReference type="EMBL" id="KAG6594941.1"/>
    </source>
</evidence>
<evidence type="ECO:0000256" key="1">
    <source>
        <dbReference type="SAM" id="MobiDB-lite"/>
    </source>
</evidence>
<dbReference type="Proteomes" id="UP000685013">
    <property type="component" value="Chromosome 7"/>
</dbReference>